<proteinExistence type="predicted"/>
<name>A0A0A9XT91_LYGHE</name>
<feature type="compositionally biased region" description="Polar residues" evidence="1">
    <location>
        <begin position="73"/>
        <end position="88"/>
    </location>
</feature>
<dbReference type="AlphaFoldDB" id="A0A0A9XT91"/>
<evidence type="ECO:0000313" key="3">
    <source>
        <dbReference type="EMBL" id="JAQ16821.1"/>
    </source>
</evidence>
<dbReference type="EMBL" id="GDHC01001808">
    <property type="protein sequence ID" value="JAQ16821.1"/>
    <property type="molecule type" value="Transcribed_RNA"/>
</dbReference>
<dbReference type="EMBL" id="GBHO01023259">
    <property type="protein sequence ID" value="JAG20345.1"/>
    <property type="molecule type" value="Transcribed_RNA"/>
</dbReference>
<gene>
    <name evidence="2" type="ORF">CM83_3211</name>
    <name evidence="3" type="ORF">g.20900</name>
</gene>
<reference evidence="3" key="3">
    <citation type="journal article" date="2016" name="Gigascience">
        <title>De novo construction of an expanded transcriptome assembly for the western tarnished plant bug, Lygus hesperus.</title>
        <authorList>
            <person name="Tassone E.E."/>
            <person name="Geib S.M."/>
            <person name="Hall B."/>
            <person name="Fabrick J.A."/>
            <person name="Brent C.S."/>
            <person name="Hull J.J."/>
        </authorList>
    </citation>
    <scope>NUCLEOTIDE SEQUENCE</scope>
</reference>
<reference evidence="2" key="2">
    <citation type="submission" date="2014-07" db="EMBL/GenBank/DDBJ databases">
        <authorList>
            <person name="Hull J."/>
        </authorList>
    </citation>
    <scope>NUCLEOTIDE SEQUENCE</scope>
</reference>
<feature type="region of interest" description="Disordered" evidence="1">
    <location>
        <begin position="30"/>
        <end position="111"/>
    </location>
</feature>
<organism evidence="2">
    <name type="scientific">Lygus hesperus</name>
    <name type="common">Western plant bug</name>
    <dbReference type="NCBI Taxonomy" id="30085"/>
    <lineage>
        <taxon>Eukaryota</taxon>
        <taxon>Metazoa</taxon>
        <taxon>Ecdysozoa</taxon>
        <taxon>Arthropoda</taxon>
        <taxon>Hexapoda</taxon>
        <taxon>Insecta</taxon>
        <taxon>Pterygota</taxon>
        <taxon>Neoptera</taxon>
        <taxon>Paraneoptera</taxon>
        <taxon>Hemiptera</taxon>
        <taxon>Heteroptera</taxon>
        <taxon>Panheteroptera</taxon>
        <taxon>Cimicomorpha</taxon>
        <taxon>Miridae</taxon>
        <taxon>Mirini</taxon>
        <taxon>Lygus</taxon>
    </lineage>
</organism>
<protein>
    <submittedName>
        <fullName evidence="2">Uncharacterized protein</fullName>
    </submittedName>
</protein>
<evidence type="ECO:0000313" key="2">
    <source>
        <dbReference type="EMBL" id="JAG20345.1"/>
    </source>
</evidence>
<reference evidence="2" key="1">
    <citation type="journal article" date="2014" name="PLoS ONE">
        <title>Transcriptome-Based Identification of ABC Transporters in the Western Tarnished Plant Bug Lygus hesperus.</title>
        <authorList>
            <person name="Hull J.J."/>
            <person name="Chaney K."/>
            <person name="Geib S.M."/>
            <person name="Fabrick J.A."/>
            <person name="Brent C.S."/>
            <person name="Walsh D."/>
            <person name="Lavine L.C."/>
        </authorList>
    </citation>
    <scope>NUCLEOTIDE SEQUENCE</scope>
</reference>
<evidence type="ECO:0000256" key="1">
    <source>
        <dbReference type="SAM" id="MobiDB-lite"/>
    </source>
</evidence>
<accession>A0A0A9XT91</accession>
<sequence length="170" mass="18984">MVENEKHETTLTECRAAKQVVENELRETQSLLQQSEHRTHKVRAVDDSSHSTTNTSGLWEQPYECISRASPAKTPNPSTMRNRKSSAAQLAPIPQDAEDSGADGVAIPPDAVPVRDPSSCTINELKFWLASIDYALPLNRTYRKQDLIDLVMKHDPRMQSWSAADDAVSR</sequence>